<dbReference type="EMBL" id="FVZE01000001">
    <property type="protein sequence ID" value="SLJ88725.1"/>
    <property type="molecule type" value="Genomic_DNA"/>
</dbReference>
<dbReference type="Gene3D" id="3.40.50.1240">
    <property type="entry name" value="Phosphoglycerate mutase-like"/>
    <property type="match status" value="1"/>
</dbReference>
<dbReference type="Proteomes" id="UP000190989">
    <property type="component" value="Unassembled WGS sequence"/>
</dbReference>
<proteinExistence type="predicted"/>
<dbReference type="SMART" id="SM00855">
    <property type="entry name" value="PGAM"/>
    <property type="match status" value="1"/>
</dbReference>
<dbReference type="InterPro" id="IPR029033">
    <property type="entry name" value="His_PPase_superfam"/>
</dbReference>
<evidence type="ECO:0000313" key="1">
    <source>
        <dbReference type="EMBL" id="SLJ88725.1"/>
    </source>
</evidence>
<dbReference type="STRING" id="428990.SAMN06295987_101859"/>
<dbReference type="Pfam" id="PF00300">
    <property type="entry name" value="His_Phos_1"/>
    <property type="match status" value="1"/>
</dbReference>
<dbReference type="CDD" id="cd07067">
    <property type="entry name" value="HP_PGM_like"/>
    <property type="match status" value="1"/>
</dbReference>
<sequence length="191" mass="20601">MTDFVLHLMRHGAPQRPGLMLGHLDEPPLASGVAACVERAGALAFKQIRCSDLARALLPAREIAGQCGLAAHIDPRWRELDFGAWDGMAPQQLPNDALARFWDAPDAFPPPGGEMWSVLVRRVGEALAHIREDCLVVAHGGSIRAAVSYLTGLDHRGVWAFDLPYCALISLRVWPGGKSAGQIIALETDAP</sequence>
<name>A0A1U6GZ17_9SPHN</name>
<dbReference type="RefSeq" id="WP_079729547.1">
    <property type="nucleotide sequence ID" value="NZ_FVZE01000001.1"/>
</dbReference>
<evidence type="ECO:0000313" key="2">
    <source>
        <dbReference type="Proteomes" id="UP000190989"/>
    </source>
</evidence>
<protein>
    <submittedName>
        <fullName evidence="1">Alpha-ribazole phosphatase</fullName>
    </submittedName>
</protein>
<accession>A0A1U6GZ17</accession>
<organism evidence="1 2">
    <name type="scientific">Novosphingobium mathurense</name>
    <dbReference type="NCBI Taxonomy" id="428990"/>
    <lineage>
        <taxon>Bacteria</taxon>
        <taxon>Pseudomonadati</taxon>
        <taxon>Pseudomonadota</taxon>
        <taxon>Alphaproteobacteria</taxon>
        <taxon>Sphingomonadales</taxon>
        <taxon>Sphingomonadaceae</taxon>
        <taxon>Novosphingobium</taxon>
    </lineage>
</organism>
<keyword evidence="2" id="KW-1185">Reference proteome</keyword>
<gene>
    <name evidence="1" type="ORF">SAMN06295987_101859</name>
</gene>
<dbReference type="SUPFAM" id="SSF53254">
    <property type="entry name" value="Phosphoglycerate mutase-like"/>
    <property type="match status" value="1"/>
</dbReference>
<reference evidence="2" key="1">
    <citation type="submission" date="2017-02" db="EMBL/GenBank/DDBJ databases">
        <authorList>
            <person name="Varghese N."/>
            <person name="Submissions S."/>
        </authorList>
    </citation>
    <scope>NUCLEOTIDE SEQUENCE [LARGE SCALE GENOMIC DNA]</scope>
    <source>
        <strain evidence="2">SM117</strain>
    </source>
</reference>
<dbReference type="AlphaFoldDB" id="A0A1U6GZ17"/>
<dbReference type="InterPro" id="IPR013078">
    <property type="entry name" value="His_Pase_superF_clade-1"/>
</dbReference>